<evidence type="ECO:0000313" key="9">
    <source>
        <dbReference type="EMBL" id="SJM61454.1"/>
    </source>
</evidence>
<dbReference type="OrthoDB" id="9812701at2"/>
<dbReference type="InterPro" id="IPR000515">
    <property type="entry name" value="MetI-like"/>
</dbReference>
<evidence type="ECO:0000256" key="3">
    <source>
        <dbReference type="ARBA" id="ARBA00022475"/>
    </source>
</evidence>
<feature type="transmembrane region" description="Helical" evidence="7">
    <location>
        <begin position="153"/>
        <end position="172"/>
    </location>
</feature>
<dbReference type="RefSeq" id="WP_086991974.1">
    <property type="nucleotide sequence ID" value="NZ_FUHU01000035.1"/>
</dbReference>
<dbReference type="CDD" id="cd06261">
    <property type="entry name" value="TM_PBP2"/>
    <property type="match status" value="1"/>
</dbReference>
<dbReference type="Proteomes" id="UP000195787">
    <property type="component" value="Unassembled WGS sequence"/>
</dbReference>
<evidence type="ECO:0000256" key="2">
    <source>
        <dbReference type="ARBA" id="ARBA00022448"/>
    </source>
</evidence>
<dbReference type="PROSITE" id="PS50928">
    <property type="entry name" value="ABC_TM1"/>
    <property type="match status" value="1"/>
</dbReference>
<feature type="transmembrane region" description="Helical" evidence="7">
    <location>
        <begin position="94"/>
        <end position="117"/>
    </location>
</feature>
<accession>A0A1R4FZV0</accession>
<keyword evidence="3" id="KW-1003">Cell membrane</keyword>
<gene>
    <name evidence="9" type="ORF">CZ674_07720</name>
</gene>
<sequence length="293" mass="30709">MTAAIITQAADAQKPKSRRFTKLMRNGAGAVGLCIVLLIVLLGVLSFFGLMPYDPLAQDASARMQAPSAAHWLGTDQFGRDQLSRVAAGIVNSLMVAVVATVISAVVGIGLGVLAGYLRGVFDVIVGAVSNVLFAFPSLLLALTLASVLARNWFTVSIAVAVVFVPIFIRVARGPVLALREVEYVNAAKATGMGPLAIVWRHILPNISNIVIVQLTLSLSWAVLTEASLSYLGLGTPPPAPSLGSMVLESQTLVTIAPWLLVGPGIALVLLIIGLNLLGDGLSDVLDVTREDR</sequence>
<dbReference type="EMBL" id="FUHU01000035">
    <property type="protein sequence ID" value="SJM61454.1"/>
    <property type="molecule type" value="Genomic_DNA"/>
</dbReference>
<feature type="transmembrane region" description="Helical" evidence="7">
    <location>
        <begin position="28"/>
        <end position="51"/>
    </location>
</feature>
<keyword evidence="2 7" id="KW-0813">Transport</keyword>
<evidence type="ECO:0000256" key="5">
    <source>
        <dbReference type="ARBA" id="ARBA00022989"/>
    </source>
</evidence>
<dbReference type="GO" id="GO:0055085">
    <property type="term" value="P:transmembrane transport"/>
    <property type="evidence" value="ECO:0007669"/>
    <property type="project" value="InterPro"/>
</dbReference>
<comment type="subcellular location">
    <subcellularLocation>
        <location evidence="1 7">Cell membrane</location>
        <topology evidence="1 7">Multi-pass membrane protein</topology>
    </subcellularLocation>
</comment>
<evidence type="ECO:0000259" key="8">
    <source>
        <dbReference type="PROSITE" id="PS50928"/>
    </source>
</evidence>
<dbReference type="PANTHER" id="PTHR43386">
    <property type="entry name" value="OLIGOPEPTIDE TRANSPORT SYSTEM PERMEASE PROTEIN APPC"/>
    <property type="match status" value="1"/>
</dbReference>
<keyword evidence="6 7" id="KW-0472">Membrane</keyword>
<dbReference type="InterPro" id="IPR050366">
    <property type="entry name" value="BP-dependent_transpt_permease"/>
</dbReference>
<feature type="domain" description="ABC transmembrane type-1" evidence="8">
    <location>
        <begin position="90"/>
        <end position="279"/>
    </location>
</feature>
<dbReference type="InterPro" id="IPR035906">
    <property type="entry name" value="MetI-like_sf"/>
</dbReference>
<evidence type="ECO:0000313" key="10">
    <source>
        <dbReference type="Proteomes" id="UP000195787"/>
    </source>
</evidence>
<evidence type="ECO:0000256" key="6">
    <source>
        <dbReference type="ARBA" id="ARBA00023136"/>
    </source>
</evidence>
<evidence type="ECO:0000256" key="4">
    <source>
        <dbReference type="ARBA" id="ARBA00022692"/>
    </source>
</evidence>
<feature type="transmembrane region" description="Helical" evidence="7">
    <location>
        <begin position="124"/>
        <end position="147"/>
    </location>
</feature>
<dbReference type="AlphaFoldDB" id="A0A1R4FZV0"/>
<dbReference type="PANTHER" id="PTHR43386:SF25">
    <property type="entry name" value="PEPTIDE ABC TRANSPORTER PERMEASE PROTEIN"/>
    <property type="match status" value="1"/>
</dbReference>
<comment type="similarity">
    <text evidence="7">Belongs to the binding-protein-dependent transport system permease family.</text>
</comment>
<protein>
    <submittedName>
        <fullName evidence="9">Dipeptide transport system permease protein DppC (TC 3.A.1.5.2)</fullName>
    </submittedName>
</protein>
<evidence type="ECO:0000256" key="7">
    <source>
        <dbReference type="RuleBase" id="RU363032"/>
    </source>
</evidence>
<dbReference type="SUPFAM" id="SSF161098">
    <property type="entry name" value="MetI-like"/>
    <property type="match status" value="1"/>
</dbReference>
<dbReference type="GO" id="GO:0005886">
    <property type="term" value="C:plasma membrane"/>
    <property type="evidence" value="ECO:0007669"/>
    <property type="project" value="UniProtKB-SubCell"/>
</dbReference>
<feature type="transmembrane region" description="Helical" evidence="7">
    <location>
        <begin position="256"/>
        <end position="278"/>
    </location>
</feature>
<name>A0A1R4FZV0_9MICO</name>
<reference evidence="9 10" key="1">
    <citation type="submission" date="2017-02" db="EMBL/GenBank/DDBJ databases">
        <authorList>
            <person name="Peterson S.W."/>
        </authorList>
    </citation>
    <scope>NUCLEOTIDE SEQUENCE [LARGE SCALE GENOMIC DNA]</scope>
    <source>
        <strain evidence="9 10">LMG 22410</strain>
    </source>
</reference>
<feature type="transmembrane region" description="Helical" evidence="7">
    <location>
        <begin position="203"/>
        <end position="224"/>
    </location>
</feature>
<keyword evidence="10" id="KW-1185">Reference proteome</keyword>
<dbReference type="GeneID" id="303173103"/>
<proteinExistence type="inferred from homology"/>
<organism evidence="9 10">
    <name type="scientific">Agrococcus casei LMG 22410</name>
    <dbReference type="NCBI Taxonomy" id="1255656"/>
    <lineage>
        <taxon>Bacteria</taxon>
        <taxon>Bacillati</taxon>
        <taxon>Actinomycetota</taxon>
        <taxon>Actinomycetes</taxon>
        <taxon>Micrococcales</taxon>
        <taxon>Microbacteriaceae</taxon>
        <taxon>Agrococcus</taxon>
    </lineage>
</organism>
<dbReference type="Gene3D" id="1.10.3720.10">
    <property type="entry name" value="MetI-like"/>
    <property type="match status" value="1"/>
</dbReference>
<keyword evidence="4 7" id="KW-0812">Transmembrane</keyword>
<evidence type="ECO:0000256" key="1">
    <source>
        <dbReference type="ARBA" id="ARBA00004651"/>
    </source>
</evidence>
<dbReference type="Pfam" id="PF00528">
    <property type="entry name" value="BPD_transp_1"/>
    <property type="match status" value="1"/>
</dbReference>
<keyword evidence="5 7" id="KW-1133">Transmembrane helix</keyword>